<evidence type="ECO:0000313" key="3">
    <source>
        <dbReference type="Proteomes" id="UP001642464"/>
    </source>
</evidence>
<organism evidence="2 3">
    <name type="scientific">Durusdinium trenchii</name>
    <dbReference type="NCBI Taxonomy" id="1381693"/>
    <lineage>
        <taxon>Eukaryota</taxon>
        <taxon>Sar</taxon>
        <taxon>Alveolata</taxon>
        <taxon>Dinophyceae</taxon>
        <taxon>Suessiales</taxon>
        <taxon>Symbiodiniaceae</taxon>
        <taxon>Durusdinium</taxon>
    </lineage>
</organism>
<proteinExistence type="predicted"/>
<feature type="compositionally biased region" description="Basic and acidic residues" evidence="1">
    <location>
        <begin position="280"/>
        <end position="294"/>
    </location>
</feature>
<reference evidence="2 3" key="1">
    <citation type="submission" date="2024-02" db="EMBL/GenBank/DDBJ databases">
        <authorList>
            <person name="Chen Y."/>
            <person name="Shah S."/>
            <person name="Dougan E. K."/>
            <person name="Thang M."/>
            <person name="Chan C."/>
        </authorList>
    </citation>
    <scope>NUCLEOTIDE SEQUENCE [LARGE SCALE GENOMIC DNA]</scope>
</reference>
<feature type="compositionally biased region" description="Acidic residues" evidence="1">
    <location>
        <begin position="384"/>
        <end position="397"/>
    </location>
</feature>
<protein>
    <submittedName>
        <fullName evidence="2">Adhesive plaque matrix protein</fullName>
    </submittedName>
</protein>
<dbReference type="EMBL" id="CAXAMM010007845">
    <property type="protein sequence ID" value="CAK9015556.1"/>
    <property type="molecule type" value="Genomic_DNA"/>
</dbReference>
<feature type="region of interest" description="Disordered" evidence="1">
    <location>
        <begin position="197"/>
        <end position="225"/>
    </location>
</feature>
<evidence type="ECO:0000256" key="1">
    <source>
        <dbReference type="SAM" id="MobiDB-lite"/>
    </source>
</evidence>
<feature type="region of interest" description="Disordered" evidence="1">
    <location>
        <begin position="352"/>
        <end position="397"/>
    </location>
</feature>
<evidence type="ECO:0000313" key="2">
    <source>
        <dbReference type="EMBL" id="CAK9015556.1"/>
    </source>
</evidence>
<accession>A0ABP0JMB1</accession>
<feature type="region of interest" description="Disordered" evidence="1">
    <location>
        <begin position="268"/>
        <end position="296"/>
    </location>
</feature>
<dbReference type="Proteomes" id="UP001642464">
    <property type="component" value="Unassembled WGS sequence"/>
</dbReference>
<keyword evidence="3" id="KW-1185">Reference proteome</keyword>
<gene>
    <name evidence="2" type="ORF">SCF082_LOCUS12816</name>
</gene>
<name>A0ABP0JMB1_9DINO</name>
<feature type="compositionally biased region" description="Basic and acidic residues" evidence="1">
    <location>
        <begin position="359"/>
        <end position="383"/>
    </location>
</feature>
<comment type="caution">
    <text evidence="2">The sequence shown here is derived from an EMBL/GenBank/DDBJ whole genome shotgun (WGS) entry which is preliminary data.</text>
</comment>
<sequence length="794" mass="88328">MNFFDYLRLEPQQAECPKSLFKLNQLISVLLDASPSAKVKYSYLKQSFIVLMQTWGAELFSNHLKGEKGLLAGRAADCVGVILSHWRRVTASDKAWEKFMSRLDDSQTKVMEVLRKKATSPGKTLKVHKSDVTVDSLGFPMMVATSPKCHGGDESGYEELVDGGEDEEEECTSLAKAALEGSPPPVLKKTWRAGAMKRPSADLEPKESACLPKKKPSAKLEPKGACPEKDLIHQDSLSIGALKPLGASTVLVCCPWALEKGSTKSCQRAQMDEPDWGADDQPKLNDEKGLDKGPKPAWADIEEVNFKIEEGDLDTAAPAGSNTKPKMLDNAKECTKYWDDWWAKTEKENASSSQMLAEARAEATGVKHEATGAKDEAAGADEKGEGEEEWEKWEWEDWGWSKSEKKEWKWERRNGSAKDAARKKWAWYNRVMTRRANAAAEAARKAVQEQHEAAAAAYRATQEDHPLPATMELRPATMEPRAATMKQKEECDDYAKPKQKPKPKALWQRFSAARNALKDENADQLWSDLAKGKGSDPHKKALLQCFLKLGGDLKSKKEVYMKELVSYCKVHGHTSSEEWVPFATVLKHYGLAEAMRRALGLNQLSFGVHRGTILCRKDPEDECEWQFCLKKKLEWTKEETRHEQKGDSSAKLECAQWLELKAKSLMPGEMGDANQAKLALAEVTGKGLPALMDKERGSAAGSEQDQDNAVVEADLLSDMGGKLVKEDAKTRLNRMVKLLQTVKGEVGAKKGKPLDKALTDLKKLLKQGGKMTMDQAKQHLFDAALEIKKVKKAK</sequence>